<gene>
    <name evidence="2" type="ORF">SAMN04489757_10568</name>
</gene>
<dbReference type="Proteomes" id="UP000198806">
    <property type="component" value="Unassembled WGS sequence"/>
</dbReference>
<dbReference type="Pfam" id="PF14691">
    <property type="entry name" value="Fer4_20"/>
    <property type="match status" value="1"/>
</dbReference>
<dbReference type="GO" id="GO:0016491">
    <property type="term" value="F:oxidoreductase activity"/>
    <property type="evidence" value="ECO:0007669"/>
    <property type="project" value="InterPro"/>
</dbReference>
<dbReference type="InterPro" id="IPR009051">
    <property type="entry name" value="Helical_ferredxn"/>
</dbReference>
<dbReference type="Pfam" id="PF10589">
    <property type="entry name" value="NADH_4Fe-4S"/>
    <property type="match status" value="1"/>
</dbReference>
<dbReference type="InterPro" id="IPR023753">
    <property type="entry name" value="FAD/NAD-binding_dom"/>
</dbReference>
<evidence type="ECO:0000313" key="3">
    <source>
        <dbReference type="Proteomes" id="UP000198806"/>
    </source>
</evidence>
<keyword evidence="3" id="KW-1185">Reference proteome</keyword>
<dbReference type="PRINTS" id="PR00419">
    <property type="entry name" value="ADXRDTASE"/>
</dbReference>
<dbReference type="SUPFAM" id="SSF51971">
    <property type="entry name" value="Nucleotide-binding domain"/>
    <property type="match status" value="1"/>
</dbReference>
<feature type="domain" description="NADH-ubiquinone oxidoreductase 51kDa subunit iron-sulphur binding" evidence="1">
    <location>
        <begin position="40"/>
        <end position="85"/>
    </location>
</feature>
<organism evidence="2 3">
    <name type="scientific">Anaerocolumna aminovalerica</name>
    <dbReference type="NCBI Taxonomy" id="1527"/>
    <lineage>
        <taxon>Bacteria</taxon>
        <taxon>Bacillati</taxon>
        <taxon>Bacillota</taxon>
        <taxon>Clostridia</taxon>
        <taxon>Lachnospirales</taxon>
        <taxon>Lachnospiraceae</taxon>
        <taxon>Anaerocolumna</taxon>
    </lineage>
</organism>
<name>A0A1I5D8Y8_9FIRM</name>
<dbReference type="STRING" id="1527.SAMN04489757_10568"/>
<dbReference type="GO" id="GO:0051539">
    <property type="term" value="F:4 iron, 4 sulfur cluster binding"/>
    <property type="evidence" value="ECO:0007669"/>
    <property type="project" value="InterPro"/>
</dbReference>
<dbReference type="SUPFAM" id="SSF140490">
    <property type="entry name" value="Nqo1C-terminal domain-like"/>
    <property type="match status" value="1"/>
</dbReference>
<sequence length="614" mass="67416">MGAKLAKCTLEQSNSKKQIDEVLKKFRRKLDAYPMGVCPLIVQMSLLHTSKNQTCGKCVPCRDGLPQLEELLQLVLDGEATKDTLEEIKHLAEYIRDNSDCAIGYETAGDMLEGMEVFYDEYISHIENNSCQKGTEQKLPCVALCPAHVDIPGYISLIGEKDYAGAINLIRKDNPFPTACAMICEHPCEERCRRSLIDSPLNIRGLKKFAVDQVSADTVPLPQSNVTTGKKIAVVGGGPSGLTAAYFLSLMGHKVVIYEENDKLGGMLRYGIPNYRFPKDRLEEDIKAILSTGNIDVIYNSSVGKDIPIENIHKEYHALYVAIGAQRGKGLRIEGANCGNVTSAVDMLREIGYGNYPDYSNKKVVVIGGGNVAMDCARSALRCKAEEVTIVYRRRQEDMTALASEIEGAVMEGVELMTLQAPLNIETDKSGNCTALWTQPQRIGAYDSEGRPRPVDARKEPERIPCNIILIAVGQDIIKGPFEEFGMPTDGNCFVTTSECAVKELEGVFSGGDCVTGPSTVIKAVAAGKVAAFSIDEYLGYHHKVNAGIKIPDANPNNRIPTGRVNLTERKPSIRKQDFLHIENEMSYEEAMQEVSRCLRCDHYGCGVLEGGRD</sequence>
<dbReference type="InterPro" id="IPR028261">
    <property type="entry name" value="DPD_II"/>
</dbReference>
<dbReference type="Gene3D" id="1.10.1060.10">
    <property type="entry name" value="Alpha-helical ferredoxin"/>
    <property type="match status" value="1"/>
</dbReference>
<dbReference type="SUPFAM" id="SSF46548">
    <property type="entry name" value="alpha-helical ferredoxin"/>
    <property type="match status" value="2"/>
</dbReference>
<reference evidence="2 3" key="1">
    <citation type="submission" date="2016-10" db="EMBL/GenBank/DDBJ databases">
        <authorList>
            <person name="de Groot N.N."/>
        </authorList>
    </citation>
    <scope>NUCLEOTIDE SEQUENCE [LARGE SCALE GENOMIC DNA]</scope>
    <source>
        <strain evidence="2 3">DSM 1283</strain>
    </source>
</reference>
<proteinExistence type="predicted"/>
<evidence type="ECO:0000313" key="2">
    <source>
        <dbReference type="EMBL" id="SFN95724.1"/>
    </source>
</evidence>
<evidence type="ECO:0000259" key="1">
    <source>
        <dbReference type="SMART" id="SM00928"/>
    </source>
</evidence>
<dbReference type="Gene3D" id="3.50.50.60">
    <property type="entry name" value="FAD/NAD(P)-binding domain"/>
    <property type="match status" value="2"/>
</dbReference>
<dbReference type="Pfam" id="PF07992">
    <property type="entry name" value="Pyr_redox_2"/>
    <property type="match status" value="1"/>
</dbReference>
<dbReference type="AlphaFoldDB" id="A0A1I5D8Y8"/>
<dbReference type="SMART" id="SM00928">
    <property type="entry name" value="NADH_4Fe-4S"/>
    <property type="match status" value="1"/>
</dbReference>
<dbReference type="PANTHER" id="PTHR42783:SF3">
    <property type="entry name" value="GLUTAMATE SYNTHASE [NADPH] SMALL CHAIN-RELATED"/>
    <property type="match status" value="1"/>
</dbReference>
<dbReference type="InterPro" id="IPR037207">
    <property type="entry name" value="Nuop51_4Fe4S-bd_sf"/>
</dbReference>
<protein>
    <submittedName>
        <fullName evidence="2">NADPH-dependent glutamate synthase beta chain</fullName>
    </submittedName>
</protein>
<dbReference type="NCBIfam" id="NF009410">
    <property type="entry name" value="PRK12771.1"/>
    <property type="match status" value="1"/>
</dbReference>
<dbReference type="InterPro" id="IPR036188">
    <property type="entry name" value="FAD/NAD-bd_sf"/>
</dbReference>
<dbReference type="OrthoDB" id="9803192at2"/>
<dbReference type="EMBL" id="FOWD01000005">
    <property type="protein sequence ID" value="SFN95724.1"/>
    <property type="molecule type" value="Genomic_DNA"/>
</dbReference>
<accession>A0A1I5D8Y8</accession>
<dbReference type="RefSeq" id="WP_091684718.1">
    <property type="nucleotide sequence ID" value="NZ_BAABFM010000026.1"/>
</dbReference>
<dbReference type="InterPro" id="IPR019575">
    <property type="entry name" value="Nuop51_4Fe4S-bd"/>
</dbReference>
<dbReference type="PANTHER" id="PTHR42783">
    <property type="entry name" value="GLUTAMATE SYNTHASE [NADPH] SMALL CHAIN"/>
    <property type="match status" value="1"/>
</dbReference>